<organism evidence="1 2">
    <name type="scientific">Cellulophaga phage phi13:2</name>
    <dbReference type="NCBI Taxonomy" id="1328030"/>
    <lineage>
        <taxon>Viruses</taxon>
        <taxon>Duplodnaviria</taxon>
        <taxon>Heunggongvirae</taxon>
        <taxon>Uroviricota</taxon>
        <taxon>Caudoviricetes</taxon>
        <taxon>Pachyviridae</taxon>
        <taxon>Baltivirus</taxon>
        <taxon>Baltivirus phi13duo</taxon>
    </lineage>
</organism>
<reference evidence="1 2" key="1">
    <citation type="journal article" date="2013" name="Proc. Natl. Acad. Sci. U.S.A.">
        <title>Twelve previously unknown phage genera are ubiquitous in global oceans.</title>
        <authorList>
            <person name="Holmfeldt K."/>
            <person name="Solonenko N."/>
            <person name="Shah M."/>
            <person name="Corrier K."/>
            <person name="Riemann L."/>
            <person name="Verberkmoes N.C."/>
            <person name="Sullivan M.B."/>
        </authorList>
    </citation>
    <scope>NUCLEOTIDE SEQUENCE [LARGE SCALE GENOMIC DNA]</scope>
    <source>
        <strain evidence="1">Phi13:2</strain>
    </source>
</reference>
<dbReference type="KEGG" id="vg:16881339"/>
<protein>
    <submittedName>
        <fullName evidence="1">Uncharacterized protein</fullName>
    </submittedName>
</protein>
<gene>
    <name evidence="1" type="ORF">Phi13:2_gp029</name>
</gene>
<name>S0A239_9CAUD</name>
<evidence type="ECO:0000313" key="2">
    <source>
        <dbReference type="Proteomes" id="UP000014736"/>
    </source>
</evidence>
<dbReference type="RefSeq" id="YP_008242054.1">
    <property type="nucleotide sequence ID" value="NC_021803.1"/>
</dbReference>
<proteinExistence type="predicted"/>
<evidence type="ECO:0000313" key="1">
    <source>
        <dbReference type="EMBL" id="AGO49639.1"/>
    </source>
</evidence>
<dbReference type="EMBL" id="KC821633">
    <property type="protein sequence ID" value="AGO49639.1"/>
    <property type="molecule type" value="Genomic_DNA"/>
</dbReference>
<keyword evidence="2" id="KW-1185">Reference proteome</keyword>
<dbReference type="Proteomes" id="UP000014736">
    <property type="component" value="Segment"/>
</dbReference>
<sequence length="95" mass="11130">MKTPEEILNEVATENMINIQQMVTTKQLAIIAMRRYAKLYHESKVKNLDIQRVSQQRELLKFFSSQLSENLDIDVGMNYITEEDIEECLKNFNCG</sequence>
<dbReference type="GeneID" id="16881339"/>
<accession>S0A239</accession>
<reference evidence="2" key="2">
    <citation type="submission" date="2013-03" db="EMBL/GenBank/DDBJ databases">
        <title>The Cellulophaga phages: a novel, diverse, and globally ubiquitous model system.</title>
        <authorList>
            <person name="Holmfeldt K."/>
            <person name="Solonenko N."/>
            <person name="Shah M."/>
            <person name="Corrier K."/>
            <person name="Riemann L."/>
            <person name="VerBerkmoes N.C."/>
            <person name="Sullivan M.B."/>
        </authorList>
    </citation>
    <scope>NUCLEOTIDE SEQUENCE [LARGE SCALE GENOMIC DNA]</scope>
</reference>